<dbReference type="Proteomes" id="UP000485621">
    <property type="component" value="Unassembled WGS sequence"/>
</dbReference>
<protein>
    <submittedName>
        <fullName evidence="1">Uncharacterized protein</fullName>
    </submittedName>
</protein>
<dbReference type="EMBL" id="MWDB01000002">
    <property type="protein sequence ID" value="OQB42434.1"/>
    <property type="molecule type" value="Genomic_DNA"/>
</dbReference>
<gene>
    <name evidence="1" type="ORF">BWY04_00132</name>
</gene>
<comment type="caution">
    <text evidence="1">The sequence shown here is derived from an EMBL/GenBank/DDBJ whole genome shotgun (WGS) entry which is preliminary data.</text>
</comment>
<evidence type="ECO:0000313" key="1">
    <source>
        <dbReference type="EMBL" id="OQB42434.1"/>
    </source>
</evidence>
<accession>A0A1V5ZRI5</accession>
<reference evidence="1" key="1">
    <citation type="submission" date="2017-02" db="EMBL/GenBank/DDBJ databases">
        <title>Delving into the versatile metabolic prowess of the omnipresent phylum Bacteroidetes.</title>
        <authorList>
            <person name="Nobu M.K."/>
            <person name="Mei R."/>
            <person name="Narihiro T."/>
            <person name="Kuroda K."/>
            <person name="Liu W.-T."/>
        </authorList>
    </citation>
    <scope>NUCLEOTIDE SEQUENCE</scope>
    <source>
        <strain evidence="1">ADurb.Bin160</strain>
    </source>
</reference>
<sequence length="34" mass="3928">MIYDLEGIEIQEPTLIPVKIILFLITIQVDKKSI</sequence>
<name>A0A1V5ZRI5_9BACT</name>
<organism evidence="1">
    <name type="scientific">candidate division CPR1 bacterium ADurb.Bin160</name>
    <dbReference type="NCBI Taxonomy" id="1852826"/>
    <lineage>
        <taxon>Bacteria</taxon>
        <taxon>candidate division CPR1</taxon>
    </lineage>
</organism>
<dbReference type="AlphaFoldDB" id="A0A1V5ZRI5"/>
<proteinExistence type="predicted"/>